<accession>A0A8X6TVM7</accession>
<dbReference type="EMBL" id="BMAW01114381">
    <property type="protein sequence ID" value="GFT61470.1"/>
    <property type="molecule type" value="Genomic_DNA"/>
</dbReference>
<evidence type="ECO:0000313" key="1">
    <source>
        <dbReference type="EMBL" id="GFT61470.1"/>
    </source>
</evidence>
<dbReference type="Proteomes" id="UP000887013">
    <property type="component" value="Unassembled WGS sequence"/>
</dbReference>
<sequence length="103" mass="11383">MSVSNCVAKSANQPLCDEFVGCYVYLPQPHRGLILQCLKLIPGGLGRCTKDQELLQSEENRKKLFECVGMQAPVELTAIQTSRMNKNKACLKAVGDKCSKKTH</sequence>
<name>A0A8X6TVM7_NEPPI</name>
<dbReference type="AlphaFoldDB" id="A0A8X6TVM7"/>
<evidence type="ECO:0000313" key="2">
    <source>
        <dbReference type="Proteomes" id="UP000887013"/>
    </source>
</evidence>
<keyword evidence="2" id="KW-1185">Reference proteome</keyword>
<dbReference type="OrthoDB" id="6424365at2759"/>
<gene>
    <name evidence="1" type="ORF">NPIL_622391</name>
</gene>
<reference evidence="1" key="1">
    <citation type="submission" date="2020-08" db="EMBL/GenBank/DDBJ databases">
        <title>Multicomponent nature underlies the extraordinary mechanical properties of spider dragline silk.</title>
        <authorList>
            <person name="Kono N."/>
            <person name="Nakamura H."/>
            <person name="Mori M."/>
            <person name="Yoshida Y."/>
            <person name="Ohtoshi R."/>
            <person name="Malay A.D."/>
            <person name="Moran D.A.P."/>
            <person name="Tomita M."/>
            <person name="Numata K."/>
            <person name="Arakawa K."/>
        </authorList>
    </citation>
    <scope>NUCLEOTIDE SEQUENCE</scope>
</reference>
<protein>
    <submittedName>
        <fullName evidence="1">Uncharacterized protein</fullName>
    </submittedName>
</protein>
<proteinExistence type="predicted"/>
<organism evidence="1 2">
    <name type="scientific">Nephila pilipes</name>
    <name type="common">Giant wood spider</name>
    <name type="synonym">Nephila maculata</name>
    <dbReference type="NCBI Taxonomy" id="299642"/>
    <lineage>
        <taxon>Eukaryota</taxon>
        <taxon>Metazoa</taxon>
        <taxon>Ecdysozoa</taxon>
        <taxon>Arthropoda</taxon>
        <taxon>Chelicerata</taxon>
        <taxon>Arachnida</taxon>
        <taxon>Araneae</taxon>
        <taxon>Araneomorphae</taxon>
        <taxon>Entelegynae</taxon>
        <taxon>Araneoidea</taxon>
        <taxon>Nephilidae</taxon>
        <taxon>Nephila</taxon>
    </lineage>
</organism>
<comment type="caution">
    <text evidence="1">The sequence shown here is derived from an EMBL/GenBank/DDBJ whole genome shotgun (WGS) entry which is preliminary data.</text>
</comment>